<name>A0A9Q3BC66_9BASI</name>
<evidence type="ECO:0008006" key="12">
    <source>
        <dbReference type="Google" id="ProtNLM"/>
    </source>
</evidence>
<dbReference type="OrthoDB" id="2518128at2759"/>
<dbReference type="InterPro" id="IPR025724">
    <property type="entry name" value="GAG-pre-integrase_dom"/>
</dbReference>
<keyword evidence="1" id="KW-0507">mRNA processing</keyword>
<dbReference type="PROSITE" id="PS50158">
    <property type="entry name" value="ZF_CCHC"/>
    <property type="match status" value="1"/>
</dbReference>
<evidence type="ECO:0000256" key="4">
    <source>
        <dbReference type="ARBA" id="ARBA00022918"/>
    </source>
</evidence>
<dbReference type="GO" id="GO:0003723">
    <property type="term" value="F:RNA binding"/>
    <property type="evidence" value="ECO:0007669"/>
    <property type="project" value="InterPro"/>
</dbReference>
<keyword evidence="5" id="KW-0863">Zinc-finger</keyword>
<keyword evidence="5" id="KW-0862">Zinc</keyword>
<dbReference type="GO" id="GO:0003964">
    <property type="term" value="F:RNA-directed DNA polymerase activity"/>
    <property type="evidence" value="ECO:0007669"/>
    <property type="project" value="UniProtKB-KW"/>
</dbReference>
<reference evidence="10" key="1">
    <citation type="submission" date="2021-03" db="EMBL/GenBank/DDBJ databases">
        <title>Draft genome sequence of rust myrtle Austropuccinia psidii MF-1, a brazilian biotype.</title>
        <authorList>
            <person name="Quecine M.C."/>
            <person name="Pachon D.M.R."/>
            <person name="Bonatelli M.L."/>
            <person name="Correr F.H."/>
            <person name="Franceschini L.M."/>
            <person name="Leite T.F."/>
            <person name="Margarido G.R.A."/>
            <person name="Almeida C.A."/>
            <person name="Ferrarezi J.A."/>
            <person name="Labate C.A."/>
        </authorList>
    </citation>
    <scope>NUCLEOTIDE SEQUENCE</scope>
    <source>
        <strain evidence="10">MF-1</strain>
    </source>
</reference>
<dbReference type="InterPro" id="IPR027417">
    <property type="entry name" value="P-loop_NTPase"/>
</dbReference>
<dbReference type="GO" id="GO:0004190">
    <property type="term" value="F:aspartic-type endopeptidase activity"/>
    <property type="evidence" value="ECO:0007669"/>
    <property type="project" value="InterPro"/>
</dbReference>
<dbReference type="Pfam" id="PF22936">
    <property type="entry name" value="Pol_BBD"/>
    <property type="match status" value="1"/>
</dbReference>
<accession>A0A9Q3BC66</accession>
<dbReference type="Pfam" id="PF00098">
    <property type="entry name" value="zf-CCHC"/>
    <property type="match status" value="1"/>
</dbReference>
<dbReference type="SMART" id="SM00343">
    <property type="entry name" value="ZnF_C2HC"/>
    <property type="match status" value="1"/>
</dbReference>
<dbReference type="GO" id="GO:0008174">
    <property type="term" value="F:mRNA methyltransferase activity"/>
    <property type="evidence" value="ECO:0007669"/>
    <property type="project" value="InterPro"/>
</dbReference>
<dbReference type="GO" id="GO:0016556">
    <property type="term" value="P:mRNA modification"/>
    <property type="evidence" value="ECO:0007669"/>
    <property type="project" value="InterPro"/>
</dbReference>
<feature type="region of interest" description="Disordered" evidence="6">
    <location>
        <begin position="925"/>
        <end position="963"/>
    </location>
</feature>
<gene>
    <name evidence="10" type="ORF">O181_002319</name>
</gene>
<dbReference type="PROSITE" id="PS51743">
    <property type="entry name" value="ALPHAVIRUS_MT"/>
    <property type="match status" value="1"/>
</dbReference>
<dbReference type="Pfam" id="PF01443">
    <property type="entry name" value="Viral_helicase1"/>
    <property type="match status" value="1"/>
</dbReference>
<dbReference type="Pfam" id="PF13976">
    <property type="entry name" value="gag_pre-integrs"/>
    <property type="match status" value="1"/>
</dbReference>
<organism evidence="10 11">
    <name type="scientific">Austropuccinia psidii MF-1</name>
    <dbReference type="NCBI Taxonomy" id="1389203"/>
    <lineage>
        <taxon>Eukaryota</taxon>
        <taxon>Fungi</taxon>
        <taxon>Dikarya</taxon>
        <taxon>Basidiomycota</taxon>
        <taxon>Pucciniomycotina</taxon>
        <taxon>Pucciniomycetes</taxon>
        <taxon>Pucciniales</taxon>
        <taxon>Sphaerophragmiaceae</taxon>
        <taxon>Austropuccinia</taxon>
    </lineage>
</organism>
<comment type="caution">
    <text evidence="10">The sequence shown here is derived from an EMBL/GenBank/DDBJ whole genome shotgun (WGS) entry which is preliminary data.</text>
</comment>
<dbReference type="GO" id="GO:0006508">
    <property type="term" value="P:proteolysis"/>
    <property type="evidence" value="ECO:0007669"/>
    <property type="project" value="InterPro"/>
</dbReference>
<keyword evidence="11" id="KW-1185">Reference proteome</keyword>
<dbReference type="InterPro" id="IPR001878">
    <property type="entry name" value="Znf_CCHC"/>
</dbReference>
<dbReference type="SUPFAM" id="SSF57756">
    <property type="entry name" value="Retrovirus zinc finger-like domains"/>
    <property type="match status" value="1"/>
</dbReference>
<evidence type="ECO:0000313" key="11">
    <source>
        <dbReference type="Proteomes" id="UP000765509"/>
    </source>
</evidence>
<dbReference type="InterPro" id="IPR001969">
    <property type="entry name" value="Aspartic_peptidase_AS"/>
</dbReference>
<evidence type="ECO:0000259" key="9">
    <source>
        <dbReference type="PROSITE" id="PS51743"/>
    </source>
</evidence>
<evidence type="ECO:0000313" key="10">
    <source>
        <dbReference type="EMBL" id="MBW0462604.1"/>
    </source>
</evidence>
<evidence type="ECO:0000256" key="5">
    <source>
        <dbReference type="PROSITE-ProRule" id="PRU00047"/>
    </source>
</evidence>
<feature type="domain" description="CCHC-type" evidence="7">
    <location>
        <begin position="975"/>
        <end position="989"/>
    </location>
</feature>
<proteinExistence type="predicted"/>
<dbReference type="GO" id="GO:0008270">
    <property type="term" value="F:zinc ion binding"/>
    <property type="evidence" value="ECO:0007669"/>
    <property type="project" value="UniProtKB-KW"/>
</dbReference>
<dbReference type="Proteomes" id="UP000765509">
    <property type="component" value="Unassembled WGS sequence"/>
</dbReference>
<keyword evidence="5" id="KW-0479">Metal-binding</keyword>
<dbReference type="PROSITE" id="PS51657">
    <property type="entry name" value="PSRV_HELICASE"/>
    <property type="match status" value="1"/>
</dbReference>
<dbReference type="Gene3D" id="3.40.50.300">
    <property type="entry name" value="P-loop containing nucleotide triphosphate hydrolases"/>
    <property type="match status" value="2"/>
</dbReference>
<feature type="compositionally biased region" description="Polar residues" evidence="6">
    <location>
        <begin position="944"/>
        <end position="962"/>
    </location>
</feature>
<evidence type="ECO:0000256" key="2">
    <source>
        <dbReference type="ARBA" id="ARBA00022679"/>
    </source>
</evidence>
<dbReference type="InterPro" id="IPR036397">
    <property type="entry name" value="RNaseH_sf"/>
</dbReference>
<keyword evidence="3" id="KW-0548">Nucleotidyltransferase</keyword>
<protein>
    <recommendedName>
        <fullName evidence="12">CCHC-type domain-containing protein</fullName>
    </recommendedName>
</protein>
<keyword evidence="4" id="KW-0695">RNA-directed DNA polymerase</keyword>
<evidence type="ECO:0000256" key="3">
    <source>
        <dbReference type="ARBA" id="ARBA00022695"/>
    </source>
</evidence>
<evidence type="ECO:0000256" key="6">
    <source>
        <dbReference type="SAM" id="MobiDB-lite"/>
    </source>
</evidence>
<feature type="domain" description="Alphavirus-like MT" evidence="9">
    <location>
        <begin position="1"/>
        <end position="92"/>
    </location>
</feature>
<dbReference type="SUPFAM" id="SSF52540">
    <property type="entry name" value="P-loop containing nucleoside triphosphate hydrolases"/>
    <property type="match status" value="1"/>
</dbReference>
<keyword evidence="2" id="KW-0808">Transferase</keyword>
<sequence>MTQHCKVPVDIPMLCHVYDMTLENYVAAMSAHKAKLVFGAMLYHPDMEIKSRGKLDSVAGFWEKDGNKIKFGFDHEGQWLYEHDWSEYRRFGFNHQLVTSLGQSVSYLIWEKRGDTIYFVMKFGIKDYVKADSPAKLHWRSSGNRFIVNGYKYDLRPGTSGLSHLSPEVFSYPAEPFKRALAYALQKIEKGSFNLTDMVAKSRTLFADVTVNAVRISGGEHLDVEDKAYFFANVGLVAHKLHLESKNSEKLLLQSAMVNRELATSSLTHKILAAAKALVASPFAGKSSGNKWYYTARKVIVSMAAFHLDTVSWYEDSGYKSSELLTAPGRILDYEEGGDDYAAANTFQTLLSAASGDLEFQLMLAKAFANIMPCAPMREQADKLMREFSLQQNKTARKADSAEAKWRDMPDVTHVSSGSTTTKVDSREKAVAQGLHLDISDTVVEHHVTHEQREKYSEAAITEAQDLLEAEQRHILRECAKNFNQTTRETADGIQPCKTLIHNEGKLNFEVDYWSVSDGVLPERSLTGKLGNESNFFPYGGVYIASDDYVAEVEQKRIDQKMVFIVRDWRGKLYSGWVMTTSNLVIFNGPEVLRKLQMAKEKTLPADFALDFVEGVPGCGKTHYIINCVPPDGVVIAVTRESANDTRRRIEERNEAFSAEPGFNPMRNTERRVRTLDSMLKFMYTDKVSALFFDECFQEHAGKIMACIKLLGVNRVQVLGDRGQIPYFSRIPGFSCIMARLSTWRLHVTKFVTRRCPRDATVAISEFYDGKIRTVSTVAVSLATKFDITPTNVPKLESYKYLVMYQDEKHDLTKQGFRDVNTVGEVQGQTYERVALVRLAPKPKQLFDSPEQVDVALSRHTKGFVYMAPNSAPDTLIERMTTILDTRKASNPNLNIMTTNILDITNRLQSRFVPDSALLIQLSGMEGTKREHSSQKQKSNSQSRFNSPRPSMTAQSINQQSPDWKRKWLTSKNPCFYCGGTGHWAPNCPVKLKAEEARSMRGKIPSVASLGVIPALESNEALLDSGATHSVVGDISFFTHILPANFFLSVASRHRFAVEGIGTIQLNTPNGVLCLRNVLYCKAILGIVISLVLLNSLATASIKPISAHGDDNPPPINLETKPVSSPNALASLWHRRIGHLSLRNIKRLIKYDAIDSLPSSFPHNITICHDCSISKSNHVPISTPSRNHIQAPGDMIVADLIGPLPTSYNNMKYVLIIQDFFSRLTAAIPLRDKTETKTQLINWMLQFVTTTYFTIKGYLGP</sequence>
<dbReference type="Gene3D" id="4.10.60.10">
    <property type="entry name" value="Zinc finger, CCHC-type"/>
    <property type="match status" value="1"/>
</dbReference>
<dbReference type="EMBL" id="AVOT02000383">
    <property type="protein sequence ID" value="MBW0462604.1"/>
    <property type="molecule type" value="Genomic_DNA"/>
</dbReference>
<dbReference type="AlphaFoldDB" id="A0A9Q3BC66"/>
<dbReference type="InterPro" id="IPR054722">
    <property type="entry name" value="PolX-like_BBD"/>
</dbReference>
<dbReference type="InterPro" id="IPR036875">
    <property type="entry name" value="Znf_CCHC_sf"/>
</dbReference>
<evidence type="ECO:0000256" key="1">
    <source>
        <dbReference type="ARBA" id="ARBA00022664"/>
    </source>
</evidence>
<evidence type="ECO:0000259" key="8">
    <source>
        <dbReference type="PROSITE" id="PS51657"/>
    </source>
</evidence>
<dbReference type="PROSITE" id="PS00141">
    <property type="entry name" value="ASP_PROTEASE"/>
    <property type="match status" value="1"/>
</dbReference>
<dbReference type="GO" id="GO:0005524">
    <property type="term" value="F:ATP binding"/>
    <property type="evidence" value="ECO:0007669"/>
    <property type="project" value="InterPro"/>
</dbReference>
<dbReference type="InterPro" id="IPR027351">
    <property type="entry name" value="(+)RNA_virus_helicase_core_dom"/>
</dbReference>
<dbReference type="GO" id="GO:0006397">
    <property type="term" value="P:mRNA processing"/>
    <property type="evidence" value="ECO:0007669"/>
    <property type="project" value="UniProtKB-KW"/>
</dbReference>
<evidence type="ECO:0000259" key="7">
    <source>
        <dbReference type="PROSITE" id="PS50158"/>
    </source>
</evidence>
<dbReference type="InterPro" id="IPR002588">
    <property type="entry name" value="Alphavirus-like_MT_dom"/>
</dbReference>
<feature type="domain" description="(+)RNA virus helicase C-terminal" evidence="8">
    <location>
        <begin position="584"/>
        <end position="900"/>
    </location>
</feature>
<dbReference type="Gene3D" id="3.30.420.10">
    <property type="entry name" value="Ribonuclease H-like superfamily/Ribonuclease H"/>
    <property type="match status" value="1"/>
</dbReference>